<dbReference type="Pfam" id="PF13482">
    <property type="entry name" value="RNase_H_2"/>
    <property type="match status" value="1"/>
</dbReference>
<comment type="caution">
    <text evidence="3">The sequence shown here is derived from an EMBL/GenBank/DDBJ whole genome shotgun (WGS) entry which is preliminary data.</text>
</comment>
<evidence type="ECO:0000313" key="4">
    <source>
        <dbReference type="Proteomes" id="UP001225034"/>
    </source>
</evidence>
<dbReference type="InterPro" id="IPR036397">
    <property type="entry name" value="RNaseH_sf"/>
</dbReference>
<dbReference type="InterPro" id="IPR038720">
    <property type="entry name" value="YprB_RNase_H-like_dom"/>
</dbReference>
<dbReference type="SUPFAM" id="SSF53098">
    <property type="entry name" value="Ribonuclease H-like"/>
    <property type="match status" value="1"/>
</dbReference>
<keyword evidence="4" id="KW-1185">Reference proteome</keyword>
<sequence length="419" mass="48823">MKIRQKLKQLERHTGFKTVDQKPVENDQTTTSSTSVPYQKEWEELGAVIKHLDDQYVIVREVVYPLDTQHGQYAFHTLQHAFSEWERSAFDHPLSPEGLQPEQLLFFDTETTGLYTGAGHHIFLLGYAQVKKTGVHVTQYLLPGPESEAALYYHFLSDVEDLGHLVTYNGKAFDWPQVKTRHTFVRDQVPKLPAFGHFDILHASRRLWKNELSSCRLPIVEEHKLRFKRQQDTPSYLVPMLYFDFVKEQDPELMVGVLQHHEWDLLSLITLYSHISLKITNSQDEEVTGNEHYEIGRWFAALGEAKRAVQHLNESICSDDQEVVSKSIYEMAMLSKKLKQDKEAMKYYVQSIERGYRVTEAAIECAKRMEHTYKDLEQAYFYTQVASDALTNSTSQSKIKLEKDIHNRLSRIEKKLRNK</sequence>
<evidence type="ECO:0000313" key="3">
    <source>
        <dbReference type="EMBL" id="MDQ0206020.1"/>
    </source>
</evidence>
<dbReference type="Proteomes" id="UP001225034">
    <property type="component" value="Unassembled WGS sequence"/>
</dbReference>
<feature type="region of interest" description="Disordered" evidence="1">
    <location>
        <begin position="15"/>
        <end position="35"/>
    </location>
</feature>
<dbReference type="Gene3D" id="3.30.420.10">
    <property type="entry name" value="Ribonuclease H-like superfamily/Ribonuclease H"/>
    <property type="match status" value="1"/>
</dbReference>
<feature type="compositionally biased region" description="Basic and acidic residues" evidence="1">
    <location>
        <begin position="15"/>
        <end position="25"/>
    </location>
</feature>
<proteinExistence type="predicted"/>
<dbReference type="EMBL" id="JAUSUA010000001">
    <property type="protein sequence ID" value="MDQ0206020.1"/>
    <property type="molecule type" value="Genomic_DNA"/>
</dbReference>
<dbReference type="PANTHER" id="PTHR38462:SF1">
    <property type="entry name" value="YPRB RIBONUCLEASE H-LIKE DOMAIN-CONTAINING PROTEIN"/>
    <property type="match status" value="1"/>
</dbReference>
<dbReference type="RefSeq" id="WP_306980120.1">
    <property type="nucleotide sequence ID" value="NZ_JAUSUA010000001.1"/>
</dbReference>
<gene>
    <name evidence="3" type="ORF">J2S05_000794</name>
</gene>
<feature type="domain" description="YprB ribonuclease H-like" evidence="2">
    <location>
        <begin position="105"/>
        <end position="275"/>
    </location>
</feature>
<dbReference type="InterPro" id="IPR012337">
    <property type="entry name" value="RNaseH-like_sf"/>
</dbReference>
<evidence type="ECO:0000259" key="2">
    <source>
        <dbReference type="Pfam" id="PF13482"/>
    </source>
</evidence>
<evidence type="ECO:0000256" key="1">
    <source>
        <dbReference type="SAM" id="MobiDB-lite"/>
    </source>
</evidence>
<feature type="compositionally biased region" description="Polar residues" evidence="1">
    <location>
        <begin position="26"/>
        <end position="35"/>
    </location>
</feature>
<reference evidence="3 4" key="1">
    <citation type="submission" date="2023-07" db="EMBL/GenBank/DDBJ databases">
        <title>Genomic Encyclopedia of Type Strains, Phase IV (KMG-IV): sequencing the most valuable type-strain genomes for metagenomic binning, comparative biology and taxonomic classification.</title>
        <authorList>
            <person name="Goeker M."/>
        </authorList>
    </citation>
    <scope>NUCLEOTIDE SEQUENCE [LARGE SCALE GENOMIC DNA]</scope>
    <source>
        <strain evidence="3 4">DSM 19154</strain>
    </source>
</reference>
<name>A0ABT9YDT6_9BACI</name>
<accession>A0ABT9YDT6</accession>
<dbReference type="PANTHER" id="PTHR38462">
    <property type="entry name" value="EXONUCLEASE-LIKE PROTEIN"/>
    <property type="match status" value="1"/>
</dbReference>
<dbReference type="SUPFAM" id="SSF81901">
    <property type="entry name" value="HCP-like"/>
    <property type="match status" value="1"/>
</dbReference>
<organism evidence="3 4">
    <name type="scientific">Alkalicoccobacillus murimartini</name>
    <dbReference type="NCBI Taxonomy" id="171685"/>
    <lineage>
        <taxon>Bacteria</taxon>
        <taxon>Bacillati</taxon>
        <taxon>Bacillota</taxon>
        <taxon>Bacilli</taxon>
        <taxon>Bacillales</taxon>
        <taxon>Bacillaceae</taxon>
        <taxon>Alkalicoccobacillus</taxon>
    </lineage>
</organism>
<protein>
    <submittedName>
        <fullName evidence="3">Uncharacterized protein YprB with RNaseH-like and TPR domain</fullName>
    </submittedName>
</protein>